<sequence length="274" mass="29172">MQNSTANMAQAANGQEQKVKPVPPRRRTATCPSKSDNNYLLSKLALINTVLKSPASLDVHSHVPPGLQPTDANGQPALPTDAPAPRKTSSKPQGRRQGSEPKKQRRAPTLGGTKKTRKRPNNKEDAKSSPTVADLKPVCSPLASESGSLSSKPSSASTSSGFYDSASSGSERKRGAGLDGDSATSVSSSMLVRLVKNQVRSTRTSGSGFPGYHPVLAKKPCYREDKKPCRRKWARSAEDSVQADDIDQRVAQLAGSGDLSQFDNVLADLFDGFL</sequence>
<organism evidence="2">
    <name type="scientific">Ixodes ricinus</name>
    <name type="common">Common tick</name>
    <name type="synonym">Acarus ricinus</name>
    <dbReference type="NCBI Taxonomy" id="34613"/>
    <lineage>
        <taxon>Eukaryota</taxon>
        <taxon>Metazoa</taxon>
        <taxon>Ecdysozoa</taxon>
        <taxon>Arthropoda</taxon>
        <taxon>Chelicerata</taxon>
        <taxon>Arachnida</taxon>
        <taxon>Acari</taxon>
        <taxon>Parasitiformes</taxon>
        <taxon>Ixodida</taxon>
        <taxon>Ixodoidea</taxon>
        <taxon>Ixodidae</taxon>
        <taxon>Ixodinae</taxon>
        <taxon>Ixodes</taxon>
    </lineage>
</organism>
<accession>A0A147BLN5</accession>
<evidence type="ECO:0000256" key="1">
    <source>
        <dbReference type="SAM" id="MobiDB-lite"/>
    </source>
</evidence>
<dbReference type="AlphaFoldDB" id="A0A147BLN5"/>
<dbReference type="EMBL" id="GEGO01003706">
    <property type="protein sequence ID" value="JAR91698.1"/>
    <property type="molecule type" value="Transcribed_RNA"/>
</dbReference>
<feature type="region of interest" description="Disordered" evidence="1">
    <location>
        <begin position="1"/>
        <end position="39"/>
    </location>
</feature>
<protein>
    <submittedName>
        <fullName evidence="2">Uncharacterized protein</fullName>
    </submittedName>
</protein>
<name>A0A147BLN5_IXORI</name>
<reference evidence="2" key="1">
    <citation type="journal article" date="2018" name="PLoS Negl. Trop. Dis.">
        <title>Sialome diversity of ticks revealed by RNAseq of single tick salivary glands.</title>
        <authorList>
            <person name="Perner J."/>
            <person name="Kropackova S."/>
            <person name="Kopacek P."/>
            <person name="Ribeiro J.M."/>
        </authorList>
    </citation>
    <scope>NUCLEOTIDE SEQUENCE</scope>
    <source>
        <strain evidence="2">Siblings of single egg batch collected in Ceske Budejovice</strain>
        <tissue evidence="2">Salivary glands</tissue>
    </source>
</reference>
<feature type="compositionally biased region" description="Low complexity" evidence="1">
    <location>
        <begin position="140"/>
        <end position="169"/>
    </location>
</feature>
<proteinExistence type="predicted"/>
<evidence type="ECO:0000313" key="2">
    <source>
        <dbReference type="EMBL" id="JAR91698.1"/>
    </source>
</evidence>
<feature type="compositionally biased region" description="Polar residues" evidence="1">
    <location>
        <begin position="1"/>
        <end position="16"/>
    </location>
</feature>
<feature type="region of interest" description="Disordered" evidence="1">
    <location>
        <begin position="57"/>
        <end position="189"/>
    </location>
</feature>
<feature type="compositionally biased region" description="Polar residues" evidence="1">
    <location>
        <begin position="30"/>
        <end position="39"/>
    </location>
</feature>